<feature type="region of interest" description="Disordered" evidence="1">
    <location>
        <begin position="182"/>
        <end position="256"/>
    </location>
</feature>
<feature type="domain" description="Plasmid pRiA4b Orf3-like" evidence="2">
    <location>
        <begin position="3"/>
        <end position="177"/>
    </location>
</feature>
<accession>A0A6N2VCI5</accession>
<name>A0A6N2VCI5_9FIRM</name>
<dbReference type="RefSeq" id="WP_002577353.1">
    <property type="nucleotide sequence ID" value="NZ_BAABZS010000001.1"/>
</dbReference>
<dbReference type="Pfam" id="PF02810">
    <property type="entry name" value="SEC-C"/>
    <property type="match status" value="1"/>
</dbReference>
<dbReference type="Gene3D" id="3.10.290.30">
    <property type="entry name" value="MM3350-like"/>
    <property type="match status" value="1"/>
</dbReference>
<evidence type="ECO:0000256" key="1">
    <source>
        <dbReference type="SAM" id="MobiDB-lite"/>
    </source>
</evidence>
<reference evidence="3" key="1">
    <citation type="submission" date="2019-11" db="EMBL/GenBank/DDBJ databases">
        <authorList>
            <person name="Feng L."/>
        </authorList>
    </citation>
    <scope>NUCLEOTIDE SEQUENCE</scope>
    <source>
        <strain evidence="3">CbolteaeLFYP116</strain>
    </source>
</reference>
<evidence type="ECO:0000313" key="3">
    <source>
        <dbReference type="EMBL" id="VYT27347.1"/>
    </source>
</evidence>
<evidence type="ECO:0000259" key="2">
    <source>
        <dbReference type="Pfam" id="PF07929"/>
    </source>
</evidence>
<dbReference type="Gene3D" id="3.10.450.50">
    <property type="match status" value="1"/>
</dbReference>
<gene>
    <name evidence="3" type="ORF">CBLFYP116_02616</name>
</gene>
<dbReference type="PANTHER" id="PTHR41878">
    <property type="entry name" value="LEXA REPRESSOR-RELATED"/>
    <property type="match status" value="1"/>
</dbReference>
<dbReference type="AlphaFoldDB" id="A0A6N2VCI5"/>
<organism evidence="3">
    <name type="scientific">Enterocloster bolteae</name>
    <dbReference type="NCBI Taxonomy" id="208479"/>
    <lineage>
        <taxon>Bacteria</taxon>
        <taxon>Bacillati</taxon>
        <taxon>Bacillota</taxon>
        <taxon>Clostridia</taxon>
        <taxon>Lachnospirales</taxon>
        <taxon>Lachnospiraceae</taxon>
        <taxon>Enterocloster</taxon>
    </lineage>
</organism>
<dbReference type="PANTHER" id="PTHR41878:SF1">
    <property type="entry name" value="TNPR PROTEIN"/>
    <property type="match status" value="1"/>
</dbReference>
<dbReference type="InterPro" id="IPR012912">
    <property type="entry name" value="Plasmid_pRiA4b_Orf3-like"/>
</dbReference>
<proteinExistence type="predicted"/>
<protein>
    <recommendedName>
        <fullName evidence="2">Plasmid pRiA4b Orf3-like domain-containing protein</fullName>
    </recommendedName>
</protein>
<dbReference type="GeneID" id="23115714"/>
<dbReference type="InterPro" id="IPR024047">
    <property type="entry name" value="MM3350-like_sf"/>
</dbReference>
<dbReference type="InterPro" id="IPR004027">
    <property type="entry name" value="SEC_C_motif"/>
</dbReference>
<feature type="compositionally biased region" description="Basic and acidic residues" evidence="1">
    <location>
        <begin position="213"/>
        <end position="224"/>
    </location>
</feature>
<dbReference type="SUPFAM" id="SSF159941">
    <property type="entry name" value="MM3350-like"/>
    <property type="match status" value="1"/>
</dbReference>
<dbReference type="SUPFAM" id="SSF103642">
    <property type="entry name" value="Sec-C motif"/>
    <property type="match status" value="1"/>
</dbReference>
<dbReference type="Pfam" id="PF07929">
    <property type="entry name" value="PRiA4_ORF3"/>
    <property type="match status" value="1"/>
</dbReference>
<dbReference type="EMBL" id="CACRTF010000014">
    <property type="protein sequence ID" value="VYT27347.1"/>
    <property type="molecule type" value="Genomic_DNA"/>
</dbReference>
<sequence>MKGYQLKITIKGSKPPIWRRVVVPEQFTFCQLHQVIQEAFGWYDYHLHEFEFKKLGLLIRDPGEEDDLMESCSCDVLEEGTQIGTLITENPRFIYTYDFGDAWEHQILMEKEVEYEYSYPQVLKYKGDNIPEDCGGIGGYYDLLDQLADPEAEEHDLMEEWASRQGMEEYDLDKVNANLKAHPAFGQGGAGDGQENAAQERGVQEDAVQEDAAQEHGAQEHGAQEHVVQAHASREHAAHKQVTGLRDTEKPETQRPAPRVIHRLEDLFSRFEKTELLRIAKVHHIGGCDELGKNKLAPALAAALLDSRRMGQFFGTISDETAAEFEKAAAARGMEYQGDLEALRFLHYGGYCGFTSMGTAVVPSDVAEAYDELNTEKFQSERHYRSQVWACCKAAVYLYGAADAGQVETICKAVGCEADAGEITRLCREMKGVWTDFAYWDGRLIDWDLVQADAYKDVLNYQKGKEFYIPSAAQVKEIARTGAVEIKRHIRPLKAFFLAMVGCDEETAQEAASSIHHHIRLGTTPKAVEDIMEHFGLNLDSQEKMNGFDEIMEQVWKETRTVGSCGYNRVELDAKTARIDPDAPCPCGSGKRYRQCCGRK</sequence>